<comment type="caution">
    <text evidence="2">The sequence shown here is derived from an EMBL/GenBank/DDBJ whole genome shotgun (WGS) entry which is preliminary data.</text>
</comment>
<feature type="region of interest" description="Disordered" evidence="1">
    <location>
        <begin position="1"/>
        <end position="28"/>
    </location>
</feature>
<evidence type="ECO:0000256" key="1">
    <source>
        <dbReference type="SAM" id="MobiDB-lite"/>
    </source>
</evidence>
<protein>
    <submittedName>
        <fullName evidence="2">Uncharacterized protein</fullName>
    </submittedName>
</protein>
<accession>A0A941J4K8</accession>
<dbReference type="EMBL" id="JAGTPW010000004">
    <property type="protein sequence ID" value="MBR8644057.1"/>
    <property type="molecule type" value="Genomic_DNA"/>
</dbReference>
<proteinExistence type="predicted"/>
<gene>
    <name evidence="2" type="ORF">KEH51_03115</name>
</gene>
<sequence>MKEIQHEGPDGFYKGEIARDIKRNQIST</sequence>
<evidence type="ECO:0000313" key="3">
    <source>
        <dbReference type="Proteomes" id="UP000680045"/>
    </source>
</evidence>
<evidence type="ECO:0000313" key="2">
    <source>
        <dbReference type="EMBL" id="MBR8644057.1"/>
    </source>
</evidence>
<dbReference type="Proteomes" id="UP000680045">
    <property type="component" value="Unassembled WGS sequence"/>
</dbReference>
<organism evidence="2 3">
    <name type="scientific">Peribacillus frigoritolerans</name>
    <dbReference type="NCBI Taxonomy" id="450367"/>
    <lineage>
        <taxon>Bacteria</taxon>
        <taxon>Bacillati</taxon>
        <taxon>Bacillota</taxon>
        <taxon>Bacilli</taxon>
        <taxon>Bacillales</taxon>
        <taxon>Bacillaceae</taxon>
        <taxon>Peribacillus</taxon>
    </lineage>
</organism>
<reference evidence="2" key="1">
    <citation type="submission" date="2021-04" db="EMBL/GenBank/DDBJ databases">
        <title>Whole genome sequencing of Enterococci isolates from hospitalized patients.</title>
        <authorList>
            <person name="Ogoti B.M."/>
            <person name="Onyambu F.G."/>
        </authorList>
    </citation>
    <scope>NUCLEOTIDE SEQUENCE</scope>
    <source>
        <strain evidence="2">242</strain>
    </source>
</reference>
<dbReference type="AlphaFoldDB" id="A0A941J4K8"/>
<feature type="compositionally biased region" description="Basic and acidic residues" evidence="1">
    <location>
        <begin position="16"/>
        <end position="28"/>
    </location>
</feature>
<name>A0A941J4K8_9BACI</name>